<evidence type="ECO:0000259" key="8">
    <source>
        <dbReference type="Pfam" id="PF00155"/>
    </source>
</evidence>
<dbReference type="InterPro" id="IPR015422">
    <property type="entry name" value="PyrdxlP-dep_Trfase_small"/>
</dbReference>
<evidence type="ECO:0000256" key="7">
    <source>
        <dbReference type="SAM" id="MobiDB-lite"/>
    </source>
</evidence>
<dbReference type="InterPro" id="IPR001917">
    <property type="entry name" value="Aminotrans_II_pyridoxalP_BS"/>
</dbReference>
<dbReference type="GO" id="GO:0004400">
    <property type="term" value="F:histidinol-phosphate transaminase activity"/>
    <property type="evidence" value="ECO:0007669"/>
    <property type="project" value="UniProtKB-UniRule"/>
</dbReference>
<dbReference type="KEGG" id="erz:ER308_09930"/>
<dbReference type="NCBIfam" id="TIGR01141">
    <property type="entry name" value="hisC"/>
    <property type="match status" value="1"/>
</dbReference>
<sequence length="447" mass="47892">MPTTFRWSRRELAGWTCSPIPTADEPLTRPSGAGHREATDRALVGCRPRSRCHQQHAARPVSKRPGRRPRRIKMPEDGGDTIDRRLPVGSERVLSLPSYVAGRSALDLCHERGITDVLELAANQNPLGASPLAQKVLQDAAHDAHLYPDGASNSLRAALGEVLGVAANAVVATGGAEQALGLLAQAFLEPGSEAVMPRPSFPVYRIATIASGATPVEVDLDGWEYDATALADAITPATRIVFAATPNNPTGTSMARADVERLLAALPEGALLVLDEAYVEYSDADHPDGIELLAQDPRIVAVRTFSKAYGLAGLRVGYLVGHPAVADLVTRVRPAFALNRLAEHAAVAALGDHAHLANTREVTARNRRLLTQALDARGLPVPASQANFVWADTGRDDDRVWERLIDHGVVVRGGRLWGHPGHLRITIGTESQTERLLHALDDAMDPA</sequence>
<evidence type="ECO:0000256" key="6">
    <source>
        <dbReference type="HAMAP-Rule" id="MF_01023"/>
    </source>
</evidence>
<keyword evidence="6" id="KW-0368">Histidine biosynthesis</keyword>
<comment type="similarity">
    <text evidence="6">Belongs to the class-II pyridoxal-phosphate-dependent aminotransferase family. Histidinol-phosphate aminotransferase subfamily.</text>
</comment>
<dbReference type="AlphaFoldDB" id="A0A411YF06"/>
<dbReference type="InterPro" id="IPR015424">
    <property type="entry name" value="PyrdxlP-dep_Trfase"/>
</dbReference>
<dbReference type="UniPathway" id="UPA00031">
    <property type="reaction ID" value="UER00012"/>
</dbReference>
<dbReference type="InterPro" id="IPR005861">
    <property type="entry name" value="HisP_aminotrans"/>
</dbReference>
<dbReference type="SUPFAM" id="SSF53383">
    <property type="entry name" value="PLP-dependent transferases"/>
    <property type="match status" value="1"/>
</dbReference>
<comment type="catalytic activity">
    <reaction evidence="6">
        <text>L-histidinol phosphate + 2-oxoglutarate = 3-(imidazol-4-yl)-2-oxopropyl phosphate + L-glutamate</text>
        <dbReference type="Rhea" id="RHEA:23744"/>
        <dbReference type="ChEBI" id="CHEBI:16810"/>
        <dbReference type="ChEBI" id="CHEBI:29985"/>
        <dbReference type="ChEBI" id="CHEBI:57766"/>
        <dbReference type="ChEBI" id="CHEBI:57980"/>
        <dbReference type="EC" id="2.6.1.9"/>
    </reaction>
</comment>
<keyword evidence="4 6" id="KW-0808">Transferase</keyword>
<dbReference type="PANTHER" id="PTHR43643:SF3">
    <property type="entry name" value="HISTIDINOL-PHOSPHATE AMINOTRANSFERASE"/>
    <property type="match status" value="1"/>
</dbReference>
<keyword evidence="10" id="KW-1185">Reference proteome</keyword>
<evidence type="ECO:0000256" key="2">
    <source>
        <dbReference type="ARBA" id="ARBA00011738"/>
    </source>
</evidence>
<keyword evidence="3 6" id="KW-0032">Aminotransferase</keyword>
<keyword evidence="5 6" id="KW-0663">Pyridoxal phosphate</keyword>
<comment type="subunit">
    <text evidence="2 6">Homodimer.</text>
</comment>
<evidence type="ECO:0000256" key="1">
    <source>
        <dbReference type="ARBA" id="ARBA00001933"/>
    </source>
</evidence>
<accession>A0A411YF06</accession>
<evidence type="ECO:0000313" key="9">
    <source>
        <dbReference type="EMBL" id="QBI19844.1"/>
    </source>
</evidence>
<dbReference type="InterPro" id="IPR050106">
    <property type="entry name" value="HistidinolP_aminotransfase"/>
</dbReference>
<dbReference type="Pfam" id="PF00155">
    <property type="entry name" value="Aminotran_1_2"/>
    <property type="match status" value="1"/>
</dbReference>
<reference evidence="9 10" key="1">
    <citation type="submission" date="2019-01" db="EMBL/GenBank/DDBJ databases">
        <title>Egibacter rhizosphaerae EGI 80759T.</title>
        <authorList>
            <person name="Chen D.-D."/>
            <person name="Tian Y."/>
            <person name="Jiao J.-Y."/>
            <person name="Zhang X.-T."/>
            <person name="Zhang Y.-G."/>
            <person name="Zhang Y."/>
            <person name="Xiao M."/>
            <person name="Shu W.-S."/>
            <person name="Li W.-J."/>
        </authorList>
    </citation>
    <scope>NUCLEOTIDE SEQUENCE [LARGE SCALE GENOMIC DNA]</scope>
    <source>
        <strain evidence="9 10">EGI 80759</strain>
    </source>
</reference>
<dbReference type="OrthoDB" id="4042503at2"/>
<dbReference type="HAMAP" id="MF_01023">
    <property type="entry name" value="HisC_aminotrans_2"/>
    <property type="match status" value="1"/>
</dbReference>
<protein>
    <recommendedName>
        <fullName evidence="6">Histidinol-phosphate aminotransferase</fullName>
        <ecNumber evidence="6">2.6.1.9</ecNumber>
    </recommendedName>
    <alternativeName>
        <fullName evidence="6">Imidazole acetol-phosphate transaminase</fullName>
    </alternativeName>
</protein>
<dbReference type="EMBL" id="CP036402">
    <property type="protein sequence ID" value="QBI19844.1"/>
    <property type="molecule type" value="Genomic_DNA"/>
</dbReference>
<evidence type="ECO:0000256" key="3">
    <source>
        <dbReference type="ARBA" id="ARBA00022576"/>
    </source>
</evidence>
<keyword evidence="6" id="KW-0028">Amino-acid biosynthesis</keyword>
<dbReference type="InterPro" id="IPR015421">
    <property type="entry name" value="PyrdxlP-dep_Trfase_major"/>
</dbReference>
<proteinExistence type="inferred from homology"/>
<feature type="modified residue" description="N6-(pyridoxal phosphate)lysine" evidence="6">
    <location>
        <position position="307"/>
    </location>
</feature>
<feature type="region of interest" description="Disordered" evidence="7">
    <location>
        <begin position="18"/>
        <end position="85"/>
    </location>
</feature>
<dbReference type="PANTHER" id="PTHR43643">
    <property type="entry name" value="HISTIDINOL-PHOSPHATE AMINOTRANSFERASE 2"/>
    <property type="match status" value="1"/>
</dbReference>
<gene>
    <name evidence="6 9" type="primary">hisC</name>
    <name evidence="9" type="ORF">ER308_09930</name>
</gene>
<evidence type="ECO:0000313" key="10">
    <source>
        <dbReference type="Proteomes" id="UP000291469"/>
    </source>
</evidence>
<feature type="compositionally biased region" description="Basic and acidic residues" evidence="7">
    <location>
        <begin position="73"/>
        <end position="85"/>
    </location>
</feature>
<dbReference type="Gene3D" id="3.90.1150.10">
    <property type="entry name" value="Aspartate Aminotransferase, domain 1"/>
    <property type="match status" value="1"/>
</dbReference>
<dbReference type="GO" id="GO:0000105">
    <property type="term" value="P:L-histidine biosynthetic process"/>
    <property type="evidence" value="ECO:0007669"/>
    <property type="project" value="UniProtKB-UniRule"/>
</dbReference>
<dbReference type="EC" id="2.6.1.9" evidence="6"/>
<evidence type="ECO:0000256" key="4">
    <source>
        <dbReference type="ARBA" id="ARBA00022679"/>
    </source>
</evidence>
<name>A0A411YF06_9ACTN</name>
<comment type="cofactor">
    <cofactor evidence="1 6">
        <name>pyridoxal 5'-phosphate</name>
        <dbReference type="ChEBI" id="CHEBI:597326"/>
    </cofactor>
</comment>
<organism evidence="9 10">
    <name type="scientific">Egibacter rhizosphaerae</name>
    <dbReference type="NCBI Taxonomy" id="1670831"/>
    <lineage>
        <taxon>Bacteria</taxon>
        <taxon>Bacillati</taxon>
        <taxon>Actinomycetota</taxon>
        <taxon>Nitriliruptoria</taxon>
        <taxon>Egibacterales</taxon>
        <taxon>Egibacteraceae</taxon>
        <taxon>Egibacter</taxon>
    </lineage>
</organism>
<dbReference type="Proteomes" id="UP000291469">
    <property type="component" value="Chromosome"/>
</dbReference>
<dbReference type="Gene3D" id="3.40.640.10">
    <property type="entry name" value="Type I PLP-dependent aspartate aminotransferase-like (Major domain)"/>
    <property type="match status" value="1"/>
</dbReference>
<dbReference type="PROSITE" id="PS00599">
    <property type="entry name" value="AA_TRANSFER_CLASS_2"/>
    <property type="match status" value="1"/>
</dbReference>
<dbReference type="GO" id="GO:0030170">
    <property type="term" value="F:pyridoxal phosphate binding"/>
    <property type="evidence" value="ECO:0007669"/>
    <property type="project" value="InterPro"/>
</dbReference>
<evidence type="ECO:0000256" key="5">
    <source>
        <dbReference type="ARBA" id="ARBA00022898"/>
    </source>
</evidence>
<feature type="domain" description="Aminotransferase class I/classII large" evidence="8">
    <location>
        <begin position="115"/>
        <end position="440"/>
    </location>
</feature>
<dbReference type="InterPro" id="IPR004839">
    <property type="entry name" value="Aminotransferase_I/II_large"/>
</dbReference>
<feature type="compositionally biased region" description="Basic residues" evidence="7">
    <location>
        <begin position="48"/>
        <end position="72"/>
    </location>
</feature>
<dbReference type="CDD" id="cd00609">
    <property type="entry name" value="AAT_like"/>
    <property type="match status" value="1"/>
</dbReference>
<comment type="pathway">
    <text evidence="6">Amino-acid biosynthesis; L-histidine biosynthesis; L-histidine from 5-phospho-alpha-D-ribose 1-diphosphate: step 7/9.</text>
</comment>